<organism evidence="1 2">
    <name type="scientific">Paraphaeosphaeria sporulosa</name>
    <dbReference type="NCBI Taxonomy" id="1460663"/>
    <lineage>
        <taxon>Eukaryota</taxon>
        <taxon>Fungi</taxon>
        <taxon>Dikarya</taxon>
        <taxon>Ascomycota</taxon>
        <taxon>Pezizomycotina</taxon>
        <taxon>Dothideomycetes</taxon>
        <taxon>Pleosporomycetidae</taxon>
        <taxon>Pleosporales</taxon>
        <taxon>Massarineae</taxon>
        <taxon>Didymosphaeriaceae</taxon>
        <taxon>Paraphaeosphaeria</taxon>
    </lineage>
</organism>
<evidence type="ECO:0000313" key="2">
    <source>
        <dbReference type="Proteomes" id="UP000077069"/>
    </source>
</evidence>
<reference evidence="1 2" key="1">
    <citation type="submission" date="2016-05" db="EMBL/GenBank/DDBJ databases">
        <title>Comparative analysis of secretome profiles of manganese(II)-oxidizing ascomycete fungi.</title>
        <authorList>
            <consortium name="DOE Joint Genome Institute"/>
            <person name="Zeiner C.A."/>
            <person name="Purvine S.O."/>
            <person name="Zink E.M."/>
            <person name="Wu S."/>
            <person name="Pasa-Tolic L."/>
            <person name="Chaput D.L."/>
            <person name="Haridas S."/>
            <person name="Grigoriev I.V."/>
            <person name="Santelli C.M."/>
            <person name="Hansel C.M."/>
        </authorList>
    </citation>
    <scope>NUCLEOTIDE SEQUENCE [LARGE SCALE GENOMIC DNA]</scope>
    <source>
        <strain evidence="1 2">AP3s5-JAC2a</strain>
    </source>
</reference>
<sequence length="69" mass="8010">TGKQPVSCRISRHRANQHSLITWVVSYKEPVHSFQLFGTSQFSKGIHKHPTIQRYNAGYQGYYNATHYT</sequence>
<dbReference type="GeneID" id="28758507"/>
<feature type="non-terminal residue" evidence="1">
    <location>
        <position position="1"/>
    </location>
</feature>
<name>A0A177BZT1_9PLEO</name>
<evidence type="ECO:0000313" key="1">
    <source>
        <dbReference type="EMBL" id="OAF99849.1"/>
    </source>
</evidence>
<proteinExistence type="predicted"/>
<protein>
    <submittedName>
        <fullName evidence="1">Uncharacterized protein</fullName>
    </submittedName>
</protein>
<keyword evidence="2" id="KW-1185">Reference proteome</keyword>
<dbReference type="EMBL" id="KV441561">
    <property type="protein sequence ID" value="OAF99849.1"/>
    <property type="molecule type" value="Genomic_DNA"/>
</dbReference>
<accession>A0A177BZT1</accession>
<dbReference type="OrthoDB" id="3675442at2759"/>
<dbReference type="Proteomes" id="UP000077069">
    <property type="component" value="Unassembled WGS sequence"/>
</dbReference>
<gene>
    <name evidence="1" type="ORF">CC84DRAFT_1103565</name>
</gene>
<dbReference type="AlphaFoldDB" id="A0A177BZT1"/>
<dbReference type="RefSeq" id="XP_018030215.1">
    <property type="nucleotide sequence ID" value="XM_018175021.1"/>
</dbReference>
<dbReference type="InParanoid" id="A0A177BZT1"/>